<organism evidence="1 2">
    <name type="scientific">Panagrolaimus sp. JU765</name>
    <dbReference type="NCBI Taxonomy" id="591449"/>
    <lineage>
        <taxon>Eukaryota</taxon>
        <taxon>Metazoa</taxon>
        <taxon>Ecdysozoa</taxon>
        <taxon>Nematoda</taxon>
        <taxon>Chromadorea</taxon>
        <taxon>Rhabditida</taxon>
        <taxon>Tylenchina</taxon>
        <taxon>Panagrolaimomorpha</taxon>
        <taxon>Panagrolaimoidea</taxon>
        <taxon>Panagrolaimidae</taxon>
        <taxon>Panagrolaimus</taxon>
    </lineage>
</organism>
<dbReference type="WBParaSite" id="JU765_v2.g9220.t2">
    <property type="protein sequence ID" value="JU765_v2.g9220.t2"/>
    <property type="gene ID" value="JU765_v2.g9220"/>
</dbReference>
<dbReference type="Proteomes" id="UP000887576">
    <property type="component" value="Unplaced"/>
</dbReference>
<sequence>MTKEISTLFGQKLSSESKKLVDEVRSKLKQPIHPKFDKDFNIYRFVLNAERQYNKKKDIIEHAIKTLDHHLRYRQCLNLDELPDISMADNPLFAGKYLPSSEILNATDSNGRVLCYFEAKTMSLEGAIHSLRSTAACRFQFYHFEHTLRKINEQEDKTGKLSSLRYIVDLNGYEINPFMMLFVTSGDMSYYSTLFHYENYPELVHPMEIVNVPKWIHMPYRLFRSMMPPGFTEKFKLHDGHFIKELEREIDEEDIPVSLELEREIDEEDIPVSLGGINQEIQFTAAEIKSEDEYWQPPSETILNQLENLHIYARKQKIIKIQIDENSTKKTLSWYFKNDGDIYFGIFYDLKNDDENYQKDDEIDMDTKIMIYPFFKILGNFNLVHEFDFIDLKNYGTYYLCFCNKHCWLHRRNVEILVELSYSDGSEPERIFYDGKIDKNTEGILKTLKLRDFKDS</sequence>
<name>A0AC34RR00_9BILA</name>
<accession>A0AC34RR00</accession>
<reference evidence="2" key="1">
    <citation type="submission" date="2022-11" db="UniProtKB">
        <authorList>
            <consortium name="WormBaseParasite"/>
        </authorList>
    </citation>
    <scope>IDENTIFICATION</scope>
</reference>
<proteinExistence type="predicted"/>
<protein>
    <submittedName>
        <fullName evidence="2">CRAL-TRIO domain-containing protein</fullName>
    </submittedName>
</protein>
<evidence type="ECO:0000313" key="1">
    <source>
        <dbReference type="Proteomes" id="UP000887576"/>
    </source>
</evidence>
<evidence type="ECO:0000313" key="2">
    <source>
        <dbReference type="WBParaSite" id="JU765_v2.g9220.t2"/>
    </source>
</evidence>